<dbReference type="SUPFAM" id="SSF56672">
    <property type="entry name" value="DNA/RNA polymerases"/>
    <property type="match status" value="1"/>
</dbReference>
<dbReference type="InterPro" id="IPR026960">
    <property type="entry name" value="RVT-Znf"/>
</dbReference>
<dbReference type="Proteomes" id="UP000242715">
    <property type="component" value="Unassembled WGS sequence"/>
</dbReference>
<dbReference type="EMBL" id="DF973190">
    <property type="protein sequence ID" value="GAU18899.1"/>
    <property type="molecule type" value="Genomic_DNA"/>
</dbReference>
<dbReference type="InterPro" id="IPR043502">
    <property type="entry name" value="DNA/RNA_pol_sf"/>
</dbReference>
<dbReference type="InterPro" id="IPR012337">
    <property type="entry name" value="RNaseH-like_sf"/>
</dbReference>
<evidence type="ECO:0000313" key="4">
    <source>
        <dbReference type="Proteomes" id="UP000242715"/>
    </source>
</evidence>
<dbReference type="SUPFAM" id="SSF56219">
    <property type="entry name" value="DNase I-like"/>
    <property type="match status" value="1"/>
</dbReference>
<evidence type="ECO:0000313" key="3">
    <source>
        <dbReference type="EMBL" id="GAU18899.1"/>
    </source>
</evidence>
<accession>A0A2Z6LLR9</accession>
<dbReference type="PANTHER" id="PTHR31635">
    <property type="entry name" value="REVERSE TRANSCRIPTASE DOMAIN-CONTAINING PROTEIN-RELATED"/>
    <property type="match status" value="1"/>
</dbReference>
<dbReference type="InterPro" id="IPR036397">
    <property type="entry name" value="RNaseH_sf"/>
</dbReference>
<reference evidence="4" key="1">
    <citation type="journal article" date="2017" name="Front. Plant Sci.">
        <title>Climate Clever Clovers: New Paradigm to Reduce the Environmental Footprint of Ruminants by Breeding Low Methanogenic Forages Utilizing Haplotype Variation.</title>
        <authorList>
            <person name="Kaur P."/>
            <person name="Appels R."/>
            <person name="Bayer P.E."/>
            <person name="Keeble-Gagnere G."/>
            <person name="Wang J."/>
            <person name="Hirakawa H."/>
            <person name="Shirasawa K."/>
            <person name="Vercoe P."/>
            <person name="Stefanova K."/>
            <person name="Durmic Z."/>
            <person name="Nichols P."/>
            <person name="Revell C."/>
            <person name="Isobe S.N."/>
            <person name="Edwards D."/>
            <person name="Erskine W."/>
        </authorList>
    </citation>
    <scope>NUCLEOTIDE SEQUENCE [LARGE SCALE GENOMIC DNA]</scope>
    <source>
        <strain evidence="4">cv. Daliak</strain>
    </source>
</reference>
<dbReference type="PROSITE" id="PS50879">
    <property type="entry name" value="RNASE_H_1"/>
    <property type="match status" value="1"/>
</dbReference>
<feature type="domain" description="Reverse transcriptase" evidence="1">
    <location>
        <begin position="263"/>
        <end position="544"/>
    </location>
</feature>
<dbReference type="OrthoDB" id="846389at2759"/>
<dbReference type="Pfam" id="PF13456">
    <property type="entry name" value="RVT_3"/>
    <property type="match status" value="1"/>
</dbReference>
<dbReference type="Gene3D" id="3.60.10.10">
    <property type="entry name" value="Endonuclease/exonuclease/phosphatase"/>
    <property type="match status" value="1"/>
</dbReference>
<gene>
    <name evidence="3" type="ORF">TSUD_228890</name>
</gene>
<dbReference type="InterPro" id="IPR002156">
    <property type="entry name" value="RNaseH_domain"/>
</dbReference>
<protein>
    <recommendedName>
        <fullName evidence="5">Reverse transcriptase domain-containing protein</fullName>
    </recommendedName>
</protein>
<feature type="domain" description="RNase H type-1" evidence="2">
    <location>
        <begin position="937"/>
        <end position="1067"/>
    </location>
</feature>
<dbReference type="Pfam" id="PF13966">
    <property type="entry name" value="zf-RVT"/>
    <property type="match status" value="1"/>
</dbReference>
<dbReference type="GO" id="GO:0004523">
    <property type="term" value="F:RNA-DNA hybrid ribonuclease activity"/>
    <property type="evidence" value="ECO:0007669"/>
    <property type="project" value="InterPro"/>
</dbReference>
<dbReference type="InterPro" id="IPR044730">
    <property type="entry name" value="RNase_H-like_dom_plant"/>
</dbReference>
<dbReference type="InterPro" id="IPR000477">
    <property type="entry name" value="RT_dom"/>
</dbReference>
<dbReference type="CDD" id="cd01650">
    <property type="entry name" value="RT_nLTR_like"/>
    <property type="match status" value="1"/>
</dbReference>
<organism evidence="3 4">
    <name type="scientific">Trifolium subterraneum</name>
    <name type="common">Subterranean clover</name>
    <dbReference type="NCBI Taxonomy" id="3900"/>
    <lineage>
        <taxon>Eukaryota</taxon>
        <taxon>Viridiplantae</taxon>
        <taxon>Streptophyta</taxon>
        <taxon>Embryophyta</taxon>
        <taxon>Tracheophyta</taxon>
        <taxon>Spermatophyta</taxon>
        <taxon>Magnoliopsida</taxon>
        <taxon>eudicotyledons</taxon>
        <taxon>Gunneridae</taxon>
        <taxon>Pentapetalae</taxon>
        <taxon>rosids</taxon>
        <taxon>fabids</taxon>
        <taxon>Fabales</taxon>
        <taxon>Fabaceae</taxon>
        <taxon>Papilionoideae</taxon>
        <taxon>50 kb inversion clade</taxon>
        <taxon>NPAAA clade</taxon>
        <taxon>Hologalegina</taxon>
        <taxon>IRL clade</taxon>
        <taxon>Trifolieae</taxon>
        <taxon>Trifolium</taxon>
    </lineage>
</organism>
<dbReference type="PANTHER" id="PTHR31635:SF196">
    <property type="entry name" value="REVERSE TRANSCRIPTASE DOMAIN-CONTAINING PROTEIN-RELATED"/>
    <property type="match status" value="1"/>
</dbReference>
<dbReference type="Gene3D" id="3.30.420.10">
    <property type="entry name" value="Ribonuclease H-like superfamily/Ribonuclease H"/>
    <property type="match status" value="1"/>
</dbReference>
<dbReference type="SUPFAM" id="SSF53098">
    <property type="entry name" value="Ribonuclease H-like"/>
    <property type="match status" value="1"/>
</dbReference>
<dbReference type="GO" id="GO:0003676">
    <property type="term" value="F:nucleic acid binding"/>
    <property type="evidence" value="ECO:0007669"/>
    <property type="project" value="InterPro"/>
</dbReference>
<dbReference type="PROSITE" id="PS50878">
    <property type="entry name" value="RT_POL"/>
    <property type="match status" value="1"/>
</dbReference>
<dbReference type="InterPro" id="IPR036691">
    <property type="entry name" value="Endo/exonu/phosph_ase_sf"/>
</dbReference>
<name>A0A2Z6LLR9_TRISU</name>
<evidence type="ECO:0000259" key="2">
    <source>
        <dbReference type="PROSITE" id="PS50879"/>
    </source>
</evidence>
<proteinExistence type="predicted"/>
<sequence>MLIGDFNETLLPSEQRGGIFNHTRATIFAEFMNSCNLLDLTTTGGRFTWHRNHNGLRILSKKLDRGLANVPWRLAFLEAFIEILCRFHSDHNPLLLRFGGLPIVRGPRPFRFEAAWIDHDDYADVVDRAWHSANHNTVLALNKVKENSITFNHEVFGNIFQRKKHIEKRLQGRNALVPKIKRTMDQICLPQPAHNRTFKEGFHPIITDTYINSLTCPIIKEEVTATLNSMKPFKAPGPDGFHCIFFKQYWHIVGDDIFHLVKTAFDTGHFDHNISNTLIALIPKSDTPKTFKDFRPISLCNIIYKLITKVLVQRLRPILDNIIGPFQSSFLPGRGTSDNAIVLHEIIHFMRRSKNKKGYAAFKLDLEKAFDNVNWDFLHNCLLDFGFPDITIKLIMHCVTSPTYSILWNGTQLPHFKPTHGLRQGDPLSPYLFIICMEKLSIVINNAVLQKNWDPVTISKNGPHLSHLLFADDVLLFTKAKNSQINFITNLFERFSHSSGLKINLTKSRAFYSAGTSQDKIHNLTSLSGIRNTLSFEKYLGFPILRGRAKKTDFLYIIEKMQRRLASWKNKLLNKSDSHNKGLNLVGWRKISRPKNIGGLGLRSTRDANICLLGKLVWDLLQSKNKLWVNILSHRYTAGFKLLYVNAQQTSSHTWSSIVRTKDILKDGFSWRAGSGSSSFWYCPWSSLGLLGNSVSYVDIHDVQLTVKDVFGGSFPYSQILYTHLPQAALDIINNTHLTFNESLADVFVWNHNKNGVYTAKSGYDWLLSRQEQVIGPFHSWSWIWKITGPEKLKILFWLACHEAVPTLAMLHHRNIASSPICPRCSNHNETFLHCVRDCIHSKTVWDQLGFTNSSFFDSTMAHEWLKHSYFSPRRLLFLAGVWWIWRHRNNMCLGDETWSAVRLSCNIYSMVEDLKNCFPSSTTEETSRCIKWNFTNFTGVVINTDGSCSGTPARTGFGCIIRNNDGRYITGASGHITNSSDILLAELSGIYHGLQLAISLGITDFICYTDSLISCNLIQGVSSPYHIYGVLIQNIKDSMQQSNIIICHTLREGNQCADYLAKLGASSHDALWIHDTPPPDLRSLMDIDARGTLFTRE</sequence>
<dbReference type="Pfam" id="PF00078">
    <property type="entry name" value="RVT_1"/>
    <property type="match status" value="1"/>
</dbReference>
<keyword evidence="4" id="KW-1185">Reference proteome</keyword>
<dbReference type="CDD" id="cd06222">
    <property type="entry name" value="RNase_H_like"/>
    <property type="match status" value="1"/>
</dbReference>
<evidence type="ECO:0000259" key="1">
    <source>
        <dbReference type="PROSITE" id="PS50878"/>
    </source>
</evidence>
<evidence type="ECO:0008006" key="5">
    <source>
        <dbReference type="Google" id="ProtNLM"/>
    </source>
</evidence>
<dbReference type="AlphaFoldDB" id="A0A2Z6LLR9"/>